<dbReference type="Proteomes" id="UP000823749">
    <property type="component" value="Chromosome 4"/>
</dbReference>
<sequence length="120" mass="13736">MSEDDGMDRSITNWYPNKYLNSLDPNGLSHFKLELKVGYPIILLKNIAPKDGFCNGTRMMVVRCDSRIIEVKILTGEQFGKLVFIPRISLSSSSSDFPFNMTRRQFPVRLVYALTINKSQ</sequence>
<dbReference type="PANTHER" id="PTHR23274:SF48">
    <property type="entry name" value="ATP-DEPENDENT DNA HELICASE"/>
    <property type="match status" value="1"/>
</dbReference>
<keyword evidence="3" id="KW-1185">Reference proteome</keyword>
<feature type="domain" description="DNA helicase Pif1-like 2B" evidence="1">
    <location>
        <begin position="19"/>
        <end position="63"/>
    </location>
</feature>
<dbReference type="Pfam" id="PF21530">
    <property type="entry name" value="Pif1_2B_dom"/>
    <property type="match status" value="1"/>
</dbReference>
<dbReference type="GO" id="GO:0005657">
    <property type="term" value="C:replication fork"/>
    <property type="evidence" value="ECO:0007669"/>
    <property type="project" value="TreeGrafter"/>
</dbReference>
<gene>
    <name evidence="2" type="ORF">RHGRI_010152</name>
</gene>
<dbReference type="AlphaFoldDB" id="A0AAV6KHE6"/>
<dbReference type="InterPro" id="IPR027417">
    <property type="entry name" value="P-loop_NTPase"/>
</dbReference>
<dbReference type="PANTHER" id="PTHR23274">
    <property type="entry name" value="DNA HELICASE-RELATED"/>
    <property type="match status" value="1"/>
</dbReference>
<protein>
    <recommendedName>
        <fullName evidence="1">DNA helicase Pif1-like 2B domain-containing protein</fullName>
    </recommendedName>
</protein>
<evidence type="ECO:0000313" key="3">
    <source>
        <dbReference type="Proteomes" id="UP000823749"/>
    </source>
</evidence>
<organism evidence="2 3">
    <name type="scientific">Rhododendron griersonianum</name>
    <dbReference type="NCBI Taxonomy" id="479676"/>
    <lineage>
        <taxon>Eukaryota</taxon>
        <taxon>Viridiplantae</taxon>
        <taxon>Streptophyta</taxon>
        <taxon>Embryophyta</taxon>
        <taxon>Tracheophyta</taxon>
        <taxon>Spermatophyta</taxon>
        <taxon>Magnoliopsida</taxon>
        <taxon>eudicotyledons</taxon>
        <taxon>Gunneridae</taxon>
        <taxon>Pentapetalae</taxon>
        <taxon>asterids</taxon>
        <taxon>Ericales</taxon>
        <taxon>Ericaceae</taxon>
        <taxon>Ericoideae</taxon>
        <taxon>Rhodoreae</taxon>
        <taxon>Rhododendron</taxon>
    </lineage>
</organism>
<name>A0AAV6KHE6_9ERIC</name>
<evidence type="ECO:0000259" key="1">
    <source>
        <dbReference type="Pfam" id="PF21530"/>
    </source>
</evidence>
<accession>A0AAV6KHE6</accession>
<comment type="caution">
    <text evidence="2">The sequence shown here is derived from an EMBL/GenBank/DDBJ whole genome shotgun (WGS) entry which is preliminary data.</text>
</comment>
<proteinExistence type="predicted"/>
<dbReference type="SUPFAM" id="SSF52540">
    <property type="entry name" value="P-loop containing nucleoside triphosphate hydrolases"/>
    <property type="match status" value="1"/>
</dbReference>
<dbReference type="InterPro" id="IPR049163">
    <property type="entry name" value="Pif1-like_2B_dom"/>
</dbReference>
<dbReference type="EMBL" id="JACTNZ010000004">
    <property type="protein sequence ID" value="KAG5551961.1"/>
    <property type="molecule type" value="Genomic_DNA"/>
</dbReference>
<dbReference type="GO" id="GO:0006260">
    <property type="term" value="P:DNA replication"/>
    <property type="evidence" value="ECO:0007669"/>
    <property type="project" value="TreeGrafter"/>
</dbReference>
<reference evidence="2" key="1">
    <citation type="submission" date="2020-08" db="EMBL/GenBank/DDBJ databases">
        <title>Plant Genome Project.</title>
        <authorList>
            <person name="Zhang R.-G."/>
        </authorList>
    </citation>
    <scope>NUCLEOTIDE SEQUENCE</scope>
    <source>
        <strain evidence="2">WSP0</strain>
        <tissue evidence="2">Leaf</tissue>
    </source>
</reference>
<evidence type="ECO:0000313" key="2">
    <source>
        <dbReference type="EMBL" id="KAG5551961.1"/>
    </source>
</evidence>